<feature type="chain" id="PRO_5019363564" evidence="2">
    <location>
        <begin position="20"/>
        <end position="146"/>
    </location>
</feature>
<feature type="signal peptide" evidence="2">
    <location>
        <begin position="1"/>
        <end position="19"/>
    </location>
</feature>
<evidence type="ECO:0000313" key="3">
    <source>
        <dbReference type="EMBL" id="RYJ45116.1"/>
    </source>
</evidence>
<evidence type="ECO:0000256" key="1">
    <source>
        <dbReference type="SAM" id="Coils"/>
    </source>
</evidence>
<evidence type="ECO:0000256" key="2">
    <source>
        <dbReference type="SAM" id="SignalP"/>
    </source>
</evidence>
<dbReference type="OrthoDB" id="675330at2"/>
<reference evidence="3 4" key="1">
    <citation type="submission" date="2014-12" db="EMBL/GenBank/DDBJ databases">
        <title>Genome sequence of Flavobacterium beibuense RSKm HC5.</title>
        <authorList>
            <person name="Kim J.F."/>
            <person name="Song J.Y."/>
            <person name="Kwak M.-J."/>
            <person name="Lee S.-W."/>
        </authorList>
    </citation>
    <scope>NUCLEOTIDE SEQUENCE [LARGE SCALE GENOMIC DNA]</scope>
    <source>
        <strain evidence="3 4">RSKm HC5</strain>
    </source>
</reference>
<comment type="caution">
    <text evidence="3">The sequence shown here is derived from an EMBL/GenBank/DDBJ whole genome shotgun (WGS) entry which is preliminary data.</text>
</comment>
<dbReference type="EMBL" id="JUIW01000002">
    <property type="protein sequence ID" value="RYJ45116.1"/>
    <property type="molecule type" value="Genomic_DNA"/>
</dbReference>
<organism evidence="3 4">
    <name type="scientific">Flavobacterium beibuense</name>
    <dbReference type="NCBI Taxonomy" id="657326"/>
    <lineage>
        <taxon>Bacteria</taxon>
        <taxon>Pseudomonadati</taxon>
        <taxon>Bacteroidota</taxon>
        <taxon>Flavobacteriia</taxon>
        <taxon>Flavobacteriales</taxon>
        <taxon>Flavobacteriaceae</taxon>
        <taxon>Flavobacterium</taxon>
    </lineage>
</organism>
<proteinExistence type="predicted"/>
<keyword evidence="4" id="KW-1185">Reference proteome</keyword>
<keyword evidence="2" id="KW-0732">Signal</keyword>
<dbReference type="RefSeq" id="WP_129749914.1">
    <property type="nucleotide sequence ID" value="NZ_JUIW01000002.1"/>
</dbReference>
<feature type="coiled-coil region" evidence="1">
    <location>
        <begin position="82"/>
        <end position="109"/>
    </location>
</feature>
<protein>
    <submittedName>
        <fullName evidence="3">Sensor of ECF-type sigma factor</fullName>
    </submittedName>
</protein>
<gene>
    <name evidence="3" type="ORF">NU09_0750</name>
</gene>
<name>A0A444WH97_9FLAO</name>
<dbReference type="Proteomes" id="UP000289775">
    <property type="component" value="Unassembled WGS sequence"/>
</dbReference>
<sequence>MKAKLLLTLFLSFSLSVFSQGHKEKRDQIKALKVSFLTTELNLTSDESAKFWPVYNNYEEKEYQIRHDKMRSIIKKIDQAGNTLTEKDANTYLTQLQEAEEELLALRKKMVTELKPIIGAVKVIKLQKAEFDFNRKLLSKYRDKKK</sequence>
<evidence type="ECO:0000313" key="4">
    <source>
        <dbReference type="Proteomes" id="UP000289775"/>
    </source>
</evidence>
<accession>A0A444WH97</accession>
<dbReference type="AlphaFoldDB" id="A0A444WH97"/>
<keyword evidence="1" id="KW-0175">Coiled coil</keyword>